<protein>
    <submittedName>
        <fullName evidence="2">Alkyl hydroperoxide reductase AhpD</fullName>
    </submittedName>
</protein>
<dbReference type="NCBIfam" id="TIGR00778">
    <property type="entry name" value="ahpD_dom"/>
    <property type="match status" value="1"/>
</dbReference>
<comment type="caution">
    <text evidence="2">The sequence shown here is derived from an EMBL/GenBank/DDBJ whole genome shotgun (WGS) entry which is preliminary data.</text>
</comment>
<dbReference type="Gene3D" id="1.20.1290.10">
    <property type="entry name" value="AhpD-like"/>
    <property type="match status" value="1"/>
</dbReference>
<accession>A0ABQ4FYR9</accession>
<dbReference type="Pfam" id="PF02627">
    <property type="entry name" value="CMD"/>
    <property type="match status" value="1"/>
</dbReference>
<feature type="domain" description="Carboxymuconolactone decarboxylase-like" evidence="1">
    <location>
        <begin position="60"/>
        <end position="107"/>
    </location>
</feature>
<dbReference type="RefSeq" id="WP_204057434.1">
    <property type="nucleotide sequence ID" value="NZ_BOOC01000011.1"/>
</dbReference>
<dbReference type="PANTHER" id="PTHR35446">
    <property type="entry name" value="SI:CH211-175M2.5"/>
    <property type="match status" value="1"/>
</dbReference>
<evidence type="ECO:0000313" key="3">
    <source>
        <dbReference type="Proteomes" id="UP000603904"/>
    </source>
</evidence>
<dbReference type="Proteomes" id="UP000603904">
    <property type="component" value="Unassembled WGS sequence"/>
</dbReference>
<name>A0ABQ4FYR9_9ACTN</name>
<dbReference type="InterPro" id="IPR029032">
    <property type="entry name" value="AhpD-like"/>
</dbReference>
<sequence length="368" mass="37816">MGEILSRATLRGALAQVRHVTPVRPSGAPDPVAAVYAQVERDFGMLAPPVVLHSPAPGVLAAAWAVLRESLLASGAASRALKEVVATVVSLGNSCPYCVQVHGATLRGLARGRYAAELAEGRPADIPDPGVRRVAEWARDLGRRDTAVASRLPSPPDEARELVAVAVAFQYLNRMVNVFLGDSPLPPEVPARARPGLMRLFGLVMSPAARRAATPGLSVELLAPAPAASDLAWTAGGDVLAEAFARAAAAVDAAGERSVPESVRALVGAALAAWDGSPPGLGRSWAAGPLSGLPEADRAAGRLALLTAMASYQVDDWVVADYRRTAPSDSALVELTSWAAMAAARRTGAWTLAAAAPATAPLTAPATA</sequence>
<dbReference type="SUPFAM" id="SSF69118">
    <property type="entry name" value="AhpD-like"/>
    <property type="match status" value="1"/>
</dbReference>
<dbReference type="PANTHER" id="PTHR35446:SF2">
    <property type="entry name" value="CARBOXYMUCONOLACTONE DECARBOXYLASE-LIKE DOMAIN-CONTAINING PROTEIN"/>
    <property type="match status" value="1"/>
</dbReference>
<keyword evidence="3" id="KW-1185">Reference proteome</keyword>
<reference evidence="2 3" key="1">
    <citation type="submission" date="2021-01" db="EMBL/GenBank/DDBJ databases">
        <title>Whole genome shotgun sequence of Microbispora corallina NBRC 16416.</title>
        <authorList>
            <person name="Komaki H."/>
            <person name="Tamura T."/>
        </authorList>
    </citation>
    <scope>NUCLEOTIDE SEQUENCE [LARGE SCALE GENOMIC DNA]</scope>
    <source>
        <strain evidence="2 3">NBRC 16416</strain>
    </source>
</reference>
<dbReference type="EMBL" id="BOOC01000011">
    <property type="protein sequence ID" value="GIH39961.1"/>
    <property type="molecule type" value="Genomic_DNA"/>
</dbReference>
<organism evidence="2 3">
    <name type="scientific">Microbispora corallina</name>
    <dbReference type="NCBI Taxonomy" id="83302"/>
    <lineage>
        <taxon>Bacteria</taxon>
        <taxon>Bacillati</taxon>
        <taxon>Actinomycetota</taxon>
        <taxon>Actinomycetes</taxon>
        <taxon>Streptosporangiales</taxon>
        <taxon>Streptosporangiaceae</taxon>
        <taxon>Microbispora</taxon>
    </lineage>
</organism>
<dbReference type="InterPro" id="IPR004675">
    <property type="entry name" value="AhpD_core"/>
</dbReference>
<evidence type="ECO:0000259" key="1">
    <source>
        <dbReference type="Pfam" id="PF02627"/>
    </source>
</evidence>
<proteinExistence type="predicted"/>
<dbReference type="InterPro" id="IPR003779">
    <property type="entry name" value="CMD-like"/>
</dbReference>
<evidence type="ECO:0000313" key="2">
    <source>
        <dbReference type="EMBL" id="GIH39961.1"/>
    </source>
</evidence>
<gene>
    <name evidence="2" type="ORF">Mco01_29610</name>
</gene>